<dbReference type="InterPro" id="IPR001261">
    <property type="entry name" value="ArgE/DapE_CS"/>
</dbReference>
<feature type="domain" description="Peptidase M20 dimerisation" evidence="10">
    <location>
        <begin position="188"/>
        <end position="295"/>
    </location>
</feature>
<evidence type="ECO:0000256" key="4">
    <source>
        <dbReference type="ARBA" id="ARBA00011913"/>
    </source>
</evidence>
<dbReference type="InterPro" id="IPR052083">
    <property type="entry name" value="Aminoacylase-1_M20A"/>
</dbReference>
<reference evidence="11 12" key="1">
    <citation type="submission" date="2021-06" db="EMBL/GenBank/DDBJ databases">
        <title>A haploid diamondback moth (Plutella xylostella L.) genome assembly resolves 31 chromosomes and identifies a diamide resistance mutation.</title>
        <authorList>
            <person name="Ward C.M."/>
            <person name="Perry K.D."/>
            <person name="Baker G."/>
            <person name="Powis K."/>
            <person name="Heckel D.G."/>
            <person name="Baxter S.W."/>
        </authorList>
    </citation>
    <scope>NUCLEOTIDE SEQUENCE [LARGE SCALE GENOMIC DNA]</scope>
    <source>
        <strain evidence="11 12">LV</strain>
        <tissue evidence="11">Single pupa</tissue>
    </source>
</reference>
<dbReference type="Gene3D" id="1.10.150.900">
    <property type="match status" value="1"/>
</dbReference>
<dbReference type="SUPFAM" id="SSF53187">
    <property type="entry name" value="Zn-dependent exopeptidases"/>
    <property type="match status" value="1"/>
</dbReference>
<organism evidence="11 12">
    <name type="scientific">Plutella xylostella</name>
    <name type="common">Diamondback moth</name>
    <name type="synonym">Plutella maculipennis</name>
    <dbReference type="NCBI Taxonomy" id="51655"/>
    <lineage>
        <taxon>Eukaryota</taxon>
        <taxon>Metazoa</taxon>
        <taxon>Ecdysozoa</taxon>
        <taxon>Arthropoda</taxon>
        <taxon>Hexapoda</taxon>
        <taxon>Insecta</taxon>
        <taxon>Pterygota</taxon>
        <taxon>Neoptera</taxon>
        <taxon>Endopterygota</taxon>
        <taxon>Lepidoptera</taxon>
        <taxon>Glossata</taxon>
        <taxon>Ditrysia</taxon>
        <taxon>Yponomeutoidea</taxon>
        <taxon>Plutellidae</taxon>
        <taxon>Plutella</taxon>
    </lineage>
</organism>
<comment type="caution">
    <text evidence="11">The sequence shown here is derived from an EMBL/GenBank/DDBJ whole genome shotgun (WGS) entry which is preliminary data.</text>
</comment>
<evidence type="ECO:0000256" key="8">
    <source>
        <dbReference type="ARBA" id="ARBA00022833"/>
    </source>
</evidence>
<evidence type="ECO:0000256" key="1">
    <source>
        <dbReference type="ARBA" id="ARBA00001947"/>
    </source>
</evidence>
<evidence type="ECO:0000256" key="2">
    <source>
        <dbReference type="ARBA" id="ARBA00004496"/>
    </source>
</evidence>
<evidence type="ECO:0000313" key="11">
    <source>
        <dbReference type="EMBL" id="KAG7299909.1"/>
    </source>
</evidence>
<evidence type="ECO:0000313" key="12">
    <source>
        <dbReference type="Proteomes" id="UP000823941"/>
    </source>
</evidence>
<evidence type="ECO:0000259" key="10">
    <source>
        <dbReference type="Pfam" id="PF07687"/>
    </source>
</evidence>
<keyword evidence="7" id="KW-0378">Hydrolase</keyword>
<dbReference type="InterPro" id="IPR036264">
    <property type="entry name" value="Bact_exopeptidase_dim_dom"/>
</dbReference>
<dbReference type="PROSITE" id="PS00758">
    <property type="entry name" value="ARGE_DAPE_CPG2_1"/>
    <property type="match status" value="1"/>
</dbReference>
<sequence>MARWENIESVQLFREYLRIESVHPNPDYEPCVSFFRRYASSLGLPIMVVEAVPGKPVVIITWQGLCPELPSIMLNSHMDVVPVYEEHWTHPPFSAHLTADGWVYGRGSQDTKQLAIQHLEAVRRLMQAGVRLRRTVHITVVPDEEIGGAEGMHAFTLTPEFRAMNVGLELDESMPPADCGDDIVVFYGERTSIPFKLTARAAPCHGALLPANSVGDKLHYVLSKLFEMRTAERKKLESGIPLGLVTSINLTVLEGGVQVNVVPESLSAKFDVRLAPEVNLKDFQNKVLSWCEEAGDVTMEVLQQKVQVPNTRIDDSNPFWVAIRDTAEKEGYQLTPVICPGATDAQYLRRAGVPALGLSPLPRTPLLLHSHDERLHVDSLVRGVGVFEKMVKALGDV</sequence>
<gene>
    <name evidence="11" type="ORF">JYU34_016933</name>
</gene>
<dbReference type="PANTHER" id="PTHR45892:SF1">
    <property type="entry name" value="AMINOACYLASE-1"/>
    <property type="match status" value="1"/>
</dbReference>
<evidence type="ECO:0000256" key="3">
    <source>
        <dbReference type="ARBA" id="ARBA00006247"/>
    </source>
</evidence>
<evidence type="ECO:0000256" key="6">
    <source>
        <dbReference type="ARBA" id="ARBA00022723"/>
    </source>
</evidence>
<accession>A0ABQ7Q3U3</accession>
<keyword evidence="8" id="KW-0862">Zinc</keyword>
<evidence type="ECO:0000256" key="5">
    <source>
        <dbReference type="ARBA" id="ARBA00022490"/>
    </source>
</evidence>
<dbReference type="Gene3D" id="3.40.630.10">
    <property type="entry name" value="Zn peptidases"/>
    <property type="match status" value="1"/>
</dbReference>
<comment type="cofactor">
    <cofactor evidence="1">
        <name>Zn(2+)</name>
        <dbReference type="ChEBI" id="CHEBI:29105"/>
    </cofactor>
</comment>
<evidence type="ECO:0000256" key="9">
    <source>
        <dbReference type="ARBA" id="ARBA00029656"/>
    </source>
</evidence>
<dbReference type="InterPro" id="IPR011650">
    <property type="entry name" value="Peptidase_M20_dimer"/>
</dbReference>
<dbReference type="Pfam" id="PF07687">
    <property type="entry name" value="M20_dimer"/>
    <property type="match status" value="1"/>
</dbReference>
<dbReference type="PIRSF" id="PIRSF036696">
    <property type="entry name" value="ACY-1"/>
    <property type="match status" value="1"/>
</dbReference>
<keyword evidence="6" id="KW-0479">Metal-binding</keyword>
<dbReference type="InterPro" id="IPR010159">
    <property type="entry name" value="N-acyl_aa_amidohydrolase"/>
</dbReference>
<proteinExistence type="inferred from homology"/>
<dbReference type="EMBL" id="JAHIBW010000022">
    <property type="protein sequence ID" value="KAG7299909.1"/>
    <property type="molecule type" value="Genomic_DNA"/>
</dbReference>
<dbReference type="EC" id="3.5.1.14" evidence="4"/>
<dbReference type="Pfam" id="PF01546">
    <property type="entry name" value="Peptidase_M20"/>
    <property type="match status" value="1"/>
</dbReference>
<protein>
    <recommendedName>
        <fullName evidence="4">N-acyl-aliphatic-L-amino acid amidohydrolase</fullName>
        <ecNumber evidence="4">3.5.1.14</ecNumber>
    </recommendedName>
    <alternativeName>
        <fullName evidence="9">N-acyl-L-amino-acid amidohydrolase</fullName>
    </alternativeName>
</protein>
<dbReference type="Proteomes" id="UP000823941">
    <property type="component" value="Chromosome 22"/>
</dbReference>
<dbReference type="NCBIfam" id="TIGR01880">
    <property type="entry name" value="Ac-peptdase-euk"/>
    <property type="match status" value="1"/>
</dbReference>
<comment type="similarity">
    <text evidence="3">Belongs to the peptidase M20A family.</text>
</comment>
<dbReference type="SUPFAM" id="SSF55031">
    <property type="entry name" value="Bacterial exopeptidase dimerisation domain"/>
    <property type="match status" value="1"/>
</dbReference>
<evidence type="ECO:0000256" key="7">
    <source>
        <dbReference type="ARBA" id="ARBA00022801"/>
    </source>
</evidence>
<keyword evidence="12" id="KW-1185">Reference proteome</keyword>
<dbReference type="InterPro" id="IPR002933">
    <property type="entry name" value="Peptidase_M20"/>
</dbReference>
<dbReference type="PANTHER" id="PTHR45892">
    <property type="entry name" value="AMINOACYLASE-1"/>
    <property type="match status" value="1"/>
</dbReference>
<name>A0ABQ7Q3U3_PLUXY</name>
<keyword evidence="5" id="KW-0963">Cytoplasm</keyword>
<dbReference type="Gene3D" id="3.30.70.360">
    <property type="match status" value="1"/>
</dbReference>
<comment type="subcellular location">
    <subcellularLocation>
        <location evidence="2">Cytoplasm</location>
    </subcellularLocation>
</comment>